<dbReference type="Proteomes" id="UP000663419">
    <property type="component" value="Chromosome 4"/>
</dbReference>
<proteinExistence type="predicted"/>
<organism evidence="1 2">
    <name type="scientific">Ajellomyces capsulatus (strain H88)</name>
    <name type="common">Darling's disease fungus</name>
    <name type="synonym">Histoplasma capsulatum</name>
    <dbReference type="NCBI Taxonomy" id="544711"/>
    <lineage>
        <taxon>Eukaryota</taxon>
        <taxon>Fungi</taxon>
        <taxon>Dikarya</taxon>
        <taxon>Ascomycota</taxon>
        <taxon>Pezizomycotina</taxon>
        <taxon>Eurotiomycetes</taxon>
        <taxon>Eurotiomycetidae</taxon>
        <taxon>Onygenales</taxon>
        <taxon>Ajellomycetaceae</taxon>
        <taxon>Histoplasma</taxon>
    </lineage>
</organism>
<reference evidence="1" key="1">
    <citation type="submission" date="2021-01" db="EMBL/GenBank/DDBJ databases">
        <title>Chromosome-level genome assembly of a human fungal pathogen reveals clustering of transcriptionally co-regulated genes.</title>
        <authorList>
            <person name="Voorhies M."/>
            <person name="Cohen S."/>
            <person name="Shea T.P."/>
            <person name="Petrus S."/>
            <person name="Munoz J.F."/>
            <person name="Poplawski S."/>
            <person name="Goldman W.E."/>
            <person name="Michael T."/>
            <person name="Cuomo C.A."/>
            <person name="Sil A."/>
            <person name="Beyhan S."/>
        </authorList>
    </citation>
    <scope>NUCLEOTIDE SEQUENCE</scope>
    <source>
        <strain evidence="1">H88</strain>
    </source>
</reference>
<protein>
    <submittedName>
        <fullName evidence="1">Mitochondrial oxaloacetate transport protein</fullName>
    </submittedName>
</protein>
<gene>
    <name evidence="1" type="ORF">I7I53_03116</name>
</gene>
<sequence length="70" mass="8078">MDIFAKRMEANQPLSCLMQLRRAWKSLKDIALTKAIGITTSKFGLMQMSSSRSLTKEFGMARCNLRCWKF</sequence>
<name>A0A8A1LLS5_AJEC8</name>
<accession>A0A8A1LLS5</accession>
<evidence type="ECO:0000313" key="2">
    <source>
        <dbReference type="Proteomes" id="UP000663419"/>
    </source>
</evidence>
<evidence type="ECO:0000313" key="1">
    <source>
        <dbReference type="EMBL" id="QSS55278.1"/>
    </source>
</evidence>
<dbReference type="EMBL" id="CP069105">
    <property type="protein sequence ID" value="QSS55278.1"/>
    <property type="molecule type" value="Genomic_DNA"/>
</dbReference>
<dbReference type="AlphaFoldDB" id="A0A8A1LLS5"/>
<dbReference type="VEuPathDB" id="FungiDB:I7I53_03116"/>